<dbReference type="HOGENOM" id="CLU_026425_4_2_2"/>
<dbReference type="InterPro" id="IPR036059">
    <property type="entry name" value="TldD/PmbA_sf"/>
</dbReference>
<organism evidence="3 4">
    <name type="scientific">Caldisphaera lagunensis (strain DSM 15908 / JCM 11604 / ANMR 0165 / IC-154)</name>
    <dbReference type="NCBI Taxonomy" id="1056495"/>
    <lineage>
        <taxon>Archaea</taxon>
        <taxon>Thermoproteota</taxon>
        <taxon>Thermoprotei</taxon>
        <taxon>Acidilobales</taxon>
        <taxon>Caldisphaeraceae</taxon>
        <taxon>Caldisphaera</taxon>
    </lineage>
</organism>
<dbReference type="InterPro" id="IPR047657">
    <property type="entry name" value="PmbA"/>
</dbReference>
<accession>L0ACD3</accession>
<dbReference type="Gene3D" id="3.30.2290.10">
    <property type="entry name" value="PmbA/TldD superfamily"/>
    <property type="match status" value="1"/>
</dbReference>
<dbReference type="GO" id="GO:0005829">
    <property type="term" value="C:cytosol"/>
    <property type="evidence" value="ECO:0007669"/>
    <property type="project" value="TreeGrafter"/>
</dbReference>
<proteinExistence type="predicted"/>
<sequence>MSEELSFIIKKALNDKIDAEIFHSKIKIFEIANDKNEQHGMTYEEDGYGLRIIKNKKLGFSYGNKISDDLYELAVSSSNASKEDNANYLPNEEEVTRLNGIFDEEIYNPIDKLKYYMESLGSISDKLNFINQRAIAGYTIIEIMNTNGLNVNSKTSFIYVGAVANYLGDEVGPEIFEGISSKRFNDINIEKLLNDLTFKIDIMKKRRKFENKKKQYNVIFTQKALDDLVVPLINHGISLESYYRNRTPFKLNDYFESKVTIVDDPLNPYLPWSREIDAEGLPSMKTEIIKEGVFKKFLSNTYWSKKANMDNTHSAFRAFTSLPVISTSNLVFQGKIINEDSDAIYIDQVQGVHTSNFETGDFSVSANVAWDKDGGFREIIVSGNIKQLINNVLGFTKDVSSYNKVYSGKMIVTGLSLA</sequence>
<dbReference type="InParanoid" id="L0ACD3"/>
<feature type="domain" description="Metalloprotease TldD/E C-terminal" evidence="2">
    <location>
        <begin position="214"/>
        <end position="417"/>
    </location>
</feature>
<protein>
    <submittedName>
        <fullName evidence="3">Putative Zn-dependent protease-like protein</fullName>
    </submittedName>
</protein>
<dbReference type="Pfam" id="PF01523">
    <property type="entry name" value="PmbA_TldD_1st"/>
    <property type="match status" value="1"/>
</dbReference>
<dbReference type="PANTHER" id="PTHR43421">
    <property type="entry name" value="METALLOPROTEASE PMBA"/>
    <property type="match status" value="1"/>
</dbReference>
<keyword evidence="4" id="KW-1185">Reference proteome</keyword>
<dbReference type="InterPro" id="IPR045569">
    <property type="entry name" value="Metalloprtase-TldD/E_C"/>
</dbReference>
<keyword evidence="3" id="KW-0645">Protease</keyword>
<dbReference type="AlphaFoldDB" id="L0ACD3"/>
<dbReference type="GO" id="GO:0006508">
    <property type="term" value="P:proteolysis"/>
    <property type="evidence" value="ECO:0007669"/>
    <property type="project" value="UniProtKB-KW"/>
</dbReference>
<reference evidence="4" key="1">
    <citation type="submission" date="2012-03" db="EMBL/GenBank/DDBJ databases">
        <title>Complete genome of Caldisphaera lagunensis DSM 15908.</title>
        <authorList>
            <person name="Lucas S."/>
            <person name="Copeland A."/>
            <person name="Lapidus A."/>
            <person name="Glavina del Rio T."/>
            <person name="Dalin E."/>
            <person name="Tice H."/>
            <person name="Bruce D."/>
            <person name="Goodwin L."/>
            <person name="Pitluck S."/>
            <person name="Peters L."/>
            <person name="Mikhailova N."/>
            <person name="Teshima H."/>
            <person name="Kyrpides N."/>
            <person name="Mavromatis K."/>
            <person name="Ivanova N."/>
            <person name="Brettin T."/>
            <person name="Detter J.C."/>
            <person name="Han C."/>
            <person name="Larimer F."/>
            <person name="Land M."/>
            <person name="Hauser L."/>
            <person name="Markowitz V."/>
            <person name="Cheng J.-F."/>
            <person name="Hugenholtz P."/>
            <person name="Woyke T."/>
            <person name="Wu D."/>
            <person name="Spring S."/>
            <person name="Schroeder M."/>
            <person name="Brambilla E."/>
            <person name="Klenk H.-P."/>
            <person name="Eisen J.A."/>
        </authorList>
    </citation>
    <scope>NUCLEOTIDE SEQUENCE [LARGE SCALE GENOMIC DNA]</scope>
    <source>
        <strain evidence="4">DSM 15908 / JCM 11604 / IC-154</strain>
    </source>
</reference>
<dbReference type="KEGG" id="clg:Calag_0977"/>
<evidence type="ECO:0000313" key="4">
    <source>
        <dbReference type="Proteomes" id="UP000010469"/>
    </source>
</evidence>
<feature type="domain" description="Metalloprotease TldD/E N-terminal" evidence="1">
    <location>
        <begin position="19"/>
        <end position="69"/>
    </location>
</feature>
<dbReference type="InterPro" id="IPR035068">
    <property type="entry name" value="TldD/PmbA_N"/>
</dbReference>
<evidence type="ECO:0000259" key="1">
    <source>
        <dbReference type="Pfam" id="PF01523"/>
    </source>
</evidence>
<dbReference type="PANTHER" id="PTHR43421:SF1">
    <property type="entry name" value="METALLOPROTEASE PMBA"/>
    <property type="match status" value="1"/>
</dbReference>
<evidence type="ECO:0000259" key="2">
    <source>
        <dbReference type="Pfam" id="PF19289"/>
    </source>
</evidence>
<keyword evidence="3" id="KW-0378">Hydrolase</keyword>
<name>L0ACD3_CALLD</name>
<dbReference type="RefSeq" id="WP_015232597.1">
    <property type="nucleotide sequence ID" value="NC_019791.1"/>
</dbReference>
<gene>
    <name evidence="3" type="ordered locus">Calag_0977</name>
</gene>
<dbReference type="GeneID" id="14212237"/>
<evidence type="ECO:0000313" key="3">
    <source>
        <dbReference type="EMBL" id="AFZ70700.1"/>
    </source>
</evidence>
<dbReference type="SUPFAM" id="SSF111283">
    <property type="entry name" value="Putative modulator of DNA gyrase, PmbA/TldD"/>
    <property type="match status" value="1"/>
</dbReference>
<dbReference type="Proteomes" id="UP000010469">
    <property type="component" value="Chromosome"/>
</dbReference>
<dbReference type="OrthoDB" id="84520at2157"/>
<dbReference type="InterPro" id="IPR002510">
    <property type="entry name" value="Metalloprtase-TldD/E_N"/>
</dbReference>
<dbReference type="EMBL" id="CP003378">
    <property type="protein sequence ID" value="AFZ70700.1"/>
    <property type="molecule type" value="Genomic_DNA"/>
</dbReference>
<dbReference type="GO" id="GO:0008237">
    <property type="term" value="F:metallopeptidase activity"/>
    <property type="evidence" value="ECO:0007669"/>
    <property type="project" value="InterPro"/>
</dbReference>
<dbReference type="STRING" id="1056495.Calag_0977"/>
<dbReference type="eggNOG" id="arCOG00322">
    <property type="taxonomic scope" value="Archaea"/>
</dbReference>
<dbReference type="Pfam" id="PF19289">
    <property type="entry name" value="PmbA_TldD_3rd"/>
    <property type="match status" value="1"/>
</dbReference>